<comment type="caution">
    <text evidence="2">The sequence shown here is derived from an EMBL/GenBank/DDBJ whole genome shotgun (WGS) entry which is preliminary data.</text>
</comment>
<evidence type="ECO:0000256" key="1">
    <source>
        <dbReference type="SAM" id="Phobius"/>
    </source>
</evidence>
<feature type="transmembrane region" description="Helical" evidence="1">
    <location>
        <begin position="16"/>
        <end position="36"/>
    </location>
</feature>
<gene>
    <name evidence="2" type="ORF">LEP1GSC063_3890</name>
</gene>
<keyword evidence="1" id="KW-1133">Transmembrane helix</keyword>
<proteinExistence type="predicted"/>
<keyword evidence="1" id="KW-0812">Transmembrane</keyword>
<sequence length="37" mass="4487">MPLRKKDMEFFIRMKQFAFFLLFFTSAVLLILLAVIF</sequence>
<organism evidence="2 3">
    <name type="scientific">Leptospira santarosai serovar Arenal str. MAVJ 401</name>
    <dbReference type="NCBI Taxonomy" id="1049976"/>
    <lineage>
        <taxon>Bacteria</taxon>
        <taxon>Pseudomonadati</taxon>
        <taxon>Spirochaetota</taxon>
        <taxon>Spirochaetia</taxon>
        <taxon>Leptospirales</taxon>
        <taxon>Leptospiraceae</taxon>
        <taxon>Leptospira</taxon>
    </lineage>
</organism>
<dbReference type="Proteomes" id="UP000012106">
    <property type="component" value="Unassembled WGS sequence"/>
</dbReference>
<keyword evidence="1" id="KW-0472">Membrane</keyword>
<dbReference type="AlphaFoldDB" id="M6JIB6"/>
<reference evidence="2 3" key="1">
    <citation type="submission" date="2013-01" db="EMBL/GenBank/DDBJ databases">
        <authorList>
            <person name="Harkins D.M."/>
            <person name="Durkin A.S."/>
            <person name="Brinkac L.M."/>
            <person name="Haft D.H."/>
            <person name="Selengut J.D."/>
            <person name="Sanka R."/>
            <person name="DePew J."/>
            <person name="Purushe J."/>
            <person name="Hartskeerl R.A."/>
            <person name="Ahmed A."/>
            <person name="van der Linden H."/>
            <person name="Goris M.G.A."/>
            <person name="Vinetz J.M."/>
            <person name="Sutton G.G."/>
            <person name="Nierman W.C."/>
            <person name="Fouts D.E."/>
        </authorList>
    </citation>
    <scope>NUCLEOTIDE SEQUENCE [LARGE SCALE GENOMIC DNA]</scope>
    <source>
        <strain evidence="2 3">MAVJ 401</strain>
    </source>
</reference>
<evidence type="ECO:0000313" key="3">
    <source>
        <dbReference type="Proteomes" id="UP000012106"/>
    </source>
</evidence>
<evidence type="ECO:0000313" key="2">
    <source>
        <dbReference type="EMBL" id="EMN21639.1"/>
    </source>
</evidence>
<accession>M6JIB6</accession>
<protein>
    <submittedName>
        <fullName evidence="2">Uncharacterized protein</fullName>
    </submittedName>
</protein>
<dbReference type="EMBL" id="AHMU02000050">
    <property type="protein sequence ID" value="EMN21639.1"/>
    <property type="molecule type" value="Genomic_DNA"/>
</dbReference>
<name>M6JIB6_9LEPT</name>